<dbReference type="PANTHER" id="PTHR23030">
    <property type="entry name" value="PCD6 INTERACTING PROTEIN-RELATED"/>
    <property type="match status" value="1"/>
</dbReference>
<feature type="compositionally biased region" description="Polar residues" evidence="7">
    <location>
        <begin position="790"/>
        <end position="799"/>
    </location>
</feature>
<dbReference type="SMART" id="SM01041">
    <property type="entry name" value="BRO1"/>
    <property type="match status" value="1"/>
</dbReference>
<dbReference type="PROSITE" id="PS51180">
    <property type="entry name" value="BRO1"/>
    <property type="match status" value="1"/>
</dbReference>
<evidence type="ECO:0000256" key="1">
    <source>
        <dbReference type="ARBA" id="ARBA00004177"/>
    </source>
</evidence>
<feature type="coiled-coil region" evidence="6">
    <location>
        <begin position="602"/>
        <end position="636"/>
    </location>
</feature>
<evidence type="ECO:0000256" key="4">
    <source>
        <dbReference type="ARBA" id="ARBA00022753"/>
    </source>
</evidence>
<evidence type="ECO:0000256" key="2">
    <source>
        <dbReference type="ARBA" id="ARBA00004496"/>
    </source>
</evidence>
<evidence type="ECO:0000313" key="9">
    <source>
        <dbReference type="EMBL" id="KAG0265202.1"/>
    </source>
</evidence>
<comment type="caution">
    <text evidence="9">The sequence shown here is derived from an EMBL/GenBank/DDBJ whole genome shotgun (WGS) entry which is preliminary data.</text>
</comment>
<organism evidence="9 10">
    <name type="scientific">Mortierella polycephala</name>
    <dbReference type="NCBI Taxonomy" id="41804"/>
    <lineage>
        <taxon>Eukaryota</taxon>
        <taxon>Fungi</taxon>
        <taxon>Fungi incertae sedis</taxon>
        <taxon>Mucoromycota</taxon>
        <taxon>Mortierellomycotina</taxon>
        <taxon>Mortierellomycetes</taxon>
        <taxon>Mortierellales</taxon>
        <taxon>Mortierellaceae</taxon>
        <taxon>Mortierella</taxon>
    </lineage>
</organism>
<keyword evidence="6" id="KW-0175">Coiled coil</keyword>
<dbReference type="Proteomes" id="UP000726737">
    <property type="component" value="Unassembled WGS sequence"/>
</dbReference>
<proteinExistence type="predicted"/>
<dbReference type="GO" id="GO:0005768">
    <property type="term" value="C:endosome"/>
    <property type="evidence" value="ECO:0007669"/>
    <property type="project" value="UniProtKB-SubCell"/>
</dbReference>
<evidence type="ECO:0000259" key="8">
    <source>
        <dbReference type="PROSITE" id="PS51180"/>
    </source>
</evidence>
<sequence>MSQSPMISIPLKRTDEVDWVTPLKRYIAASYQDDPEKYSEETGTIHRLRQDMRGAGNDITGRDVLYRYFGQLEILDLRFPVDEAHIKIGFMWYDAFTQRPTSQYSLAFEKASTIFNIASVLSAIATSQTRVNEPEGVKKAFHYYQAAAGIYTYINENFLHAPSIDLSRDTVKMLVSLMLAQAQEVFWEKTLAEKKKPLLISKLAAQVAWSYQATLEGMADGVSKQVFEKNWQTLFQIKAKLFTAIAQYYRSVTAESDSKWGEMVGRIQVAETSVKEAEKLAKTFASGFTQSSHSTVTLTQDAANTLHEITKMHVAIITEKKTQAIRDNDMIYHEAVPSEGSLSALEKLNATKPLPISDLYTPSEMQKVIGPDTFQKLIPLSVHESSSMYSEEKAKLVRAEAEKCETANQELSSALEFMNLPVGLDKFKNKANGSHHATLDTLAIPPTTVKECADFIQAQEKGGGSIADLIATLDRVKSGTRETLENANLSLDEERSQCETLRAKYADLWVQRPSGPLTQVFRTDSKALFESIDKAAASDQNLYQTFDQIANNVMVLREGREGPALEQLFARIVVDASSTRKSSIKSDNSLLDVEDNGESEAILKTVAKVEEAIGKLKKLKQERMDTLEDMKIKTQQDDISNLLILNKKSSGIEPQLFAQELEKFRPHQTRITATIHHQQALMQELTSHYKELMNGQEARSLQDVWDATERKRQAMADQLLKTQASYMTVKDGYQKGIRFYQDLNEQVQDLSRAVDQFCRSRKEERDMLERQVLTTQSERESKALKDQLSKLGTTSSPPISQLPIDAMANMSLGGLSRVQSSSPMAPVAPVAPSIPQWTPAASAPAAYSPMGAPATVSPYAPQYASAPSSNPGMSYGAQSPAPSQQTQPQQAQPIIIPNTGPFALPSPQAPAQPQQPMQQPLAHQQSYTLPNPAPQQPPPVSRPYTLQQQFSQPQLQTQSPQLSQQQQIPSSQFQPVRQQQPYQSPMAPSTPQGQSLHYQQTGPGGSQPAYQQHSGIPNTMHSQPMTLQGQYQQPVQSQYSQPPSVPMVQAQFQPSVQQQQPYQQQARPQSQVQQQGLYQQQQPQMQSPVQYQQQQHQQPQPQQQPYSPYPGQQQQYQQPLTTTAPTQPQYSQQPQGQYQPQQQQQQQQPLYQQQAPPMQPQSFQGGHQQPFAQQQQYQQQQQQPQQQQQQPQYSQGGYAPMQPAAYRSNSLLD</sequence>
<keyword evidence="3" id="KW-0963">Cytoplasm</keyword>
<dbReference type="EMBL" id="JAAAJA010000036">
    <property type="protein sequence ID" value="KAG0265202.1"/>
    <property type="molecule type" value="Genomic_DNA"/>
</dbReference>
<feature type="compositionally biased region" description="Polar residues" evidence="7">
    <location>
        <begin position="986"/>
        <end position="1001"/>
    </location>
</feature>
<dbReference type="GO" id="GO:0043328">
    <property type="term" value="P:protein transport to vacuole involved in ubiquitin-dependent protein catabolic process via the multivesicular body sorting pathway"/>
    <property type="evidence" value="ECO:0007669"/>
    <property type="project" value="TreeGrafter"/>
</dbReference>
<accession>A0A9P6U8I3</accession>
<keyword evidence="10" id="KW-1185">Reference proteome</keyword>
<keyword evidence="4" id="KW-0967">Endosome</keyword>
<dbReference type="PANTHER" id="PTHR23030:SF30">
    <property type="entry name" value="TYROSINE-PROTEIN PHOSPHATASE NON-RECEPTOR TYPE 23"/>
    <property type="match status" value="1"/>
</dbReference>
<evidence type="ECO:0000313" key="10">
    <source>
        <dbReference type="Proteomes" id="UP000726737"/>
    </source>
</evidence>
<feature type="region of interest" description="Disordered" evidence="7">
    <location>
        <begin position="769"/>
        <end position="802"/>
    </location>
</feature>
<reference evidence="9" key="1">
    <citation type="journal article" date="2020" name="Fungal Divers.">
        <title>Resolving the Mortierellaceae phylogeny through synthesis of multi-gene phylogenetics and phylogenomics.</title>
        <authorList>
            <person name="Vandepol N."/>
            <person name="Liber J."/>
            <person name="Desiro A."/>
            <person name="Na H."/>
            <person name="Kennedy M."/>
            <person name="Barry K."/>
            <person name="Grigoriev I.V."/>
            <person name="Miller A.N."/>
            <person name="O'Donnell K."/>
            <person name="Stajich J.E."/>
            <person name="Bonito G."/>
        </authorList>
    </citation>
    <scope>NUCLEOTIDE SEQUENCE</scope>
    <source>
        <strain evidence="9">KOD948</strain>
    </source>
</reference>
<dbReference type="Gene3D" id="1.20.140.50">
    <property type="entry name" value="alix/aip1 like domains"/>
    <property type="match status" value="1"/>
</dbReference>
<evidence type="ECO:0000256" key="5">
    <source>
        <dbReference type="ARBA" id="ARBA00041284"/>
    </source>
</evidence>
<feature type="compositionally biased region" description="Pro residues" evidence="7">
    <location>
        <begin position="931"/>
        <end position="941"/>
    </location>
</feature>
<feature type="compositionally biased region" description="Basic and acidic residues" evidence="7">
    <location>
        <begin position="777"/>
        <end position="788"/>
    </location>
</feature>
<gene>
    <name evidence="9" type="primary">BRO1</name>
    <name evidence="9" type="ORF">BG011_005245</name>
</gene>
<evidence type="ECO:0000256" key="6">
    <source>
        <dbReference type="SAM" id="Coils"/>
    </source>
</evidence>
<dbReference type="CDD" id="cd09242">
    <property type="entry name" value="BRO1_ScBro1_like"/>
    <property type="match status" value="1"/>
</dbReference>
<name>A0A9P6U8I3_9FUNG</name>
<dbReference type="OrthoDB" id="2141925at2759"/>
<feature type="region of interest" description="Disordered" evidence="7">
    <location>
        <begin position="863"/>
        <end position="1213"/>
    </location>
</feature>
<comment type="subcellular location">
    <subcellularLocation>
        <location evidence="2">Cytoplasm</location>
    </subcellularLocation>
    <subcellularLocation>
        <location evidence="1">Endosome</location>
    </subcellularLocation>
</comment>
<dbReference type="Gene3D" id="1.20.120.560">
    <property type="entry name" value="alix/aip1 in complex with the ypdl late domain"/>
    <property type="match status" value="1"/>
</dbReference>
<protein>
    <recommendedName>
        <fullName evidence="5">BRO domain-containing protein 1</fullName>
    </recommendedName>
</protein>
<feature type="compositionally biased region" description="Low complexity" evidence="7">
    <location>
        <begin position="945"/>
        <end position="985"/>
    </location>
</feature>
<evidence type="ECO:0000256" key="7">
    <source>
        <dbReference type="SAM" id="MobiDB-lite"/>
    </source>
</evidence>
<evidence type="ECO:0000256" key="3">
    <source>
        <dbReference type="ARBA" id="ARBA00022490"/>
    </source>
</evidence>
<dbReference type="AlphaFoldDB" id="A0A9P6U8I3"/>
<dbReference type="Pfam" id="PF03097">
    <property type="entry name" value="BRO1"/>
    <property type="match status" value="1"/>
</dbReference>
<dbReference type="InterPro" id="IPR025304">
    <property type="entry name" value="ALIX_V_dom"/>
</dbReference>
<feature type="domain" description="BRO1" evidence="8">
    <location>
        <begin position="5"/>
        <end position="411"/>
    </location>
</feature>
<feature type="compositionally biased region" description="Polar residues" evidence="7">
    <location>
        <begin position="1008"/>
        <end position="1029"/>
    </location>
</feature>
<feature type="compositionally biased region" description="Low complexity" evidence="7">
    <location>
        <begin position="1030"/>
        <end position="1198"/>
    </location>
</feature>
<feature type="compositionally biased region" description="Low complexity" evidence="7">
    <location>
        <begin position="877"/>
        <end position="925"/>
    </location>
</feature>
<dbReference type="InterPro" id="IPR004328">
    <property type="entry name" value="BRO1_dom"/>
</dbReference>
<dbReference type="Pfam" id="PF13949">
    <property type="entry name" value="ALIX_LYPXL_bnd"/>
    <property type="match status" value="1"/>
</dbReference>
<dbReference type="InterPro" id="IPR038499">
    <property type="entry name" value="BRO1_sf"/>
</dbReference>
<dbReference type="Gene3D" id="1.25.40.280">
    <property type="entry name" value="alix/aip1 like domains"/>
    <property type="match status" value="1"/>
</dbReference>